<keyword evidence="2" id="KW-0805">Transcription regulation</keyword>
<dbReference type="EMBL" id="CP003857">
    <property type="protein sequence ID" value="AGU77143.1"/>
    <property type="molecule type" value="Genomic_DNA"/>
</dbReference>
<protein>
    <submittedName>
        <fullName evidence="6">LytTr DNA-binding domain-containing protein</fullName>
    </submittedName>
</protein>
<accession>T1ZGR8</accession>
<dbReference type="PROSITE" id="PS50930">
    <property type="entry name" value="HTH_LYTTR"/>
    <property type="match status" value="1"/>
</dbReference>
<dbReference type="eggNOG" id="COG3279">
    <property type="taxonomic scope" value="Bacteria"/>
</dbReference>
<evidence type="ECO:0000313" key="6">
    <source>
        <dbReference type="EMBL" id="AGU77143.1"/>
    </source>
</evidence>
<evidence type="ECO:0000256" key="2">
    <source>
        <dbReference type="ARBA" id="ARBA00023015"/>
    </source>
</evidence>
<evidence type="ECO:0000256" key="1">
    <source>
        <dbReference type="ARBA" id="ARBA00022490"/>
    </source>
</evidence>
<keyword evidence="1" id="KW-0963">Cytoplasm</keyword>
<dbReference type="PANTHER" id="PTHR37299">
    <property type="entry name" value="TRANSCRIPTIONAL REGULATOR-RELATED"/>
    <property type="match status" value="1"/>
</dbReference>
<evidence type="ECO:0000313" key="7">
    <source>
        <dbReference type="Proteomes" id="UP000016233"/>
    </source>
</evidence>
<evidence type="ECO:0000256" key="4">
    <source>
        <dbReference type="ARBA" id="ARBA00023163"/>
    </source>
</evidence>
<dbReference type="PANTHER" id="PTHR37299:SF2">
    <property type="entry name" value="HTH LYTTR-TYPE DOMAIN-CONTAINING PROTEIN"/>
    <property type="match status" value="1"/>
</dbReference>
<proteinExistence type="predicted"/>
<dbReference type="GO" id="GO:0000156">
    <property type="term" value="F:phosphorelay response regulator activity"/>
    <property type="evidence" value="ECO:0007669"/>
    <property type="project" value="InterPro"/>
</dbReference>
<organism evidence="6 7">
    <name type="scientific">Streptococcus intermedius B196</name>
    <dbReference type="NCBI Taxonomy" id="862967"/>
    <lineage>
        <taxon>Bacteria</taxon>
        <taxon>Bacillati</taxon>
        <taxon>Bacillota</taxon>
        <taxon>Bacilli</taxon>
        <taxon>Lactobacillales</taxon>
        <taxon>Streptococcaceae</taxon>
        <taxon>Streptococcus</taxon>
        <taxon>Streptococcus anginosus group</taxon>
    </lineage>
</organism>
<reference evidence="6 7" key="1">
    <citation type="journal article" date="2013" name="BMC Genomics">
        <title>Phylogenetic relationship and virulence inference of Streptococcus Anginosus Group: curated annotation and whole-genome comparative analysis support distinct species designation.</title>
        <authorList>
            <person name="Olson A.B."/>
            <person name="Kent H."/>
            <person name="Sibley C.D."/>
            <person name="Grinwis M.E."/>
            <person name="Mabon P."/>
            <person name="Ouellette C."/>
            <person name="Tyson S."/>
            <person name="Graham M."/>
            <person name="Tyler S.D."/>
            <person name="Van Domselaar G."/>
            <person name="Surette M.G."/>
            <person name="Corbett C.R."/>
        </authorList>
    </citation>
    <scope>NUCLEOTIDE SEQUENCE [LARGE SCALE GENOMIC DNA]</scope>
    <source>
        <strain evidence="6 7">B196</strain>
    </source>
</reference>
<evidence type="ECO:0000256" key="3">
    <source>
        <dbReference type="ARBA" id="ARBA00023125"/>
    </source>
</evidence>
<keyword evidence="4" id="KW-0804">Transcription</keyword>
<feature type="domain" description="HTH LytTR-type" evidence="5">
    <location>
        <begin position="45"/>
        <end position="148"/>
    </location>
</feature>
<keyword evidence="3 6" id="KW-0238">DNA-binding</keyword>
<dbReference type="AlphaFoldDB" id="T1ZGR8"/>
<dbReference type="Pfam" id="PF04397">
    <property type="entry name" value="LytTR"/>
    <property type="match status" value="1"/>
</dbReference>
<keyword evidence="7" id="KW-1185">Reference proteome</keyword>
<dbReference type="InterPro" id="IPR046947">
    <property type="entry name" value="LytR-like"/>
</dbReference>
<dbReference type="SMART" id="SM00850">
    <property type="entry name" value="LytTR"/>
    <property type="match status" value="1"/>
</dbReference>
<evidence type="ECO:0000259" key="5">
    <source>
        <dbReference type="PROSITE" id="PS50930"/>
    </source>
</evidence>
<dbReference type="GO" id="GO:0003677">
    <property type="term" value="F:DNA binding"/>
    <property type="evidence" value="ECO:0007669"/>
    <property type="project" value="UniProtKB-KW"/>
</dbReference>
<dbReference type="InterPro" id="IPR007492">
    <property type="entry name" value="LytTR_DNA-bd_dom"/>
</dbReference>
<dbReference type="Gene3D" id="2.40.50.1020">
    <property type="entry name" value="LytTr DNA-binding domain"/>
    <property type="match status" value="1"/>
</dbReference>
<dbReference type="Proteomes" id="UP000016233">
    <property type="component" value="Chromosome"/>
</dbReference>
<dbReference type="HOGENOM" id="CLU_106729_4_0_9"/>
<dbReference type="PATRIC" id="fig|862967.3.peg.1831"/>
<dbReference type="KEGG" id="sib:SIR_1812"/>
<sequence length="148" mass="17248">MFMKVQMHIDEKFSEERIIIEAPVLSDSVQQLLTFAQHIGKNKTIRAKKEEEIYLLNSTEIQRVYTENRQVWAETATDTYLLGLPLYQVLELLPTDFLQISQSEIINIKHIDHLKLTGSGLIQIAMKNGQITYSSRRYLKVIKEKLQL</sequence>
<gene>
    <name evidence="6" type="ORF">SIR_1812</name>
</gene>
<name>T1ZGR8_STRIT</name>